<accession>A0AAD6X480</accession>
<proteinExistence type="predicted"/>
<dbReference type="EMBL" id="JARJCM010000045">
    <property type="protein sequence ID" value="KAJ7036097.1"/>
    <property type="molecule type" value="Genomic_DNA"/>
</dbReference>
<evidence type="ECO:0000256" key="1">
    <source>
        <dbReference type="SAM" id="MobiDB-lite"/>
    </source>
</evidence>
<feature type="region of interest" description="Disordered" evidence="1">
    <location>
        <begin position="181"/>
        <end position="202"/>
    </location>
</feature>
<dbReference type="AlphaFoldDB" id="A0AAD6X480"/>
<name>A0AAD6X480_9AGAR</name>
<evidence type="ECO:0000313" key="2">
    <source>
        <dbReference type="EMBL" id="KAJ7036097.1"/>
    </source>
</evidence>
<dbReference type="Proteomes" id="UP001218188">
    <property type="component" value="Unassembled WGS sequence"/>
</dbReference>
<organism evidence="2 3">
    <name type="scientific">Mycena alexandri</name>
    <dbReference type="NCBI Taxonomy" id="1745969"/>
    <lineage>
        <taxon>Eukaryota</taxon>
        <taxon>Fungi</taxon>
        <taxon>Dikarya</taxon>
        <taxon>Basidiomycota</taxon>
        <taxon>Agaricomycotina</taxon>
        <taxon>Agaricomycetes</taxon>
        <taxon>Agaricomycetidae</taxon>
        <taxon>Agaricales</taxon>
        <taxon>Marasmiineae</taxon>
        <taxon>Mycenaceae</taxon>
        <taxon>Mycena</taxon>
    </lineage>
</organism>
<keyword evidence="3" id="KW-1185">Reference proteome</keyword>
<sequence>MDWCAASQPTSRHSPPCGDDAPYVDPRPARAPPAPSDPRVPPLRAPIHAIEPDPLLLAHLLHHLRKRHPRRAHRRIERALDDDAPHDVAERGELGAHLAHVRAVRGLGELVCGRGGAMRAEVPPVDGRGYEQDLASAMAAEPVEWEVGGEDGCEMAQATGCTAGTSMSGDLQGKQLARFLNPASERPMSGNDGGGTRGQGRDVRYLEPTHARTNRKVRGMRMKAMMDAKSLGVQRDVLRSRRAADERRVWSSKRHVKCSARSSTWPNARCKSNSKKAGSEAGRGGEWGQCAWREM</sequence>
<protein>
    <submittedName>
        <fullName evidence="2">Uncharacterized protein</fullName>
    </submittedName>
</protein>
<feature type="region of interest" description="Disordered" evidence="1">
    <location>
        <begin position="1"/>
        <end position="41"/>
    </location>
</feature>
<gene>
    <name evidence="2" type="ORF">C8F04DRAFT_1339596</name>
</gene>
<evidence type="ECO:0000313" key="3">
    <source>
        <dbReference type="Proteomes" id="UP001218188"/>
    </source>
</evidence>
<feature type="compositionally biased region" description="Pro residues" evidence="1">
    <location>
        <begin position="29"/>
        <end position="41"/>
    </location>
</feature>
<feature type="region of interest" description="Disordered" evidence="1">
    <location>
        <begin position="262"/>
        <end position="295"/>
    </location>
</feature>
<comment type="caution">
    <text evidence="2">The sequence shown here is derived from an EMBL/GenBank/DDBJ whole genome shotgun (WGS) entry which is preliminary data.</text>
</comment>
<reference evidence="2" key="1">
    <citation type="submission" date="2023-03" db="EMBL/GenBank/DDBJ databases">
        <title>Massive genome expansion in bonnet fungi (Mycena s.s.) driven by repeated elements and novel gene families across ecological guilds.</title>
        <authorList>
            <consortium name="Lawrence Berkeley National Laboratory"/>
            <person name="Harder C.B."/>
            <person name="Miyauchi S."/>
            <person name="Viragh M."/>
            <person name="Kuo A."/>
            <person name="Thoen E."/>
            <person name="Andreopoulos B."/>
            <person name="Lu D."/>
            <person name="Skrede I."/>
            <person name="Drula E."/>
            <person name="Henrissat B."/>
            <person name="Morin E."/>
            <person name="Kohler A."/>
            <person name="Barry K."/>
            <person name="LaButti K."/>
            <person name="Morin E."/>
            <person name="Salamov A."/>
            <person name="Lipzen A."/>
            <person name="Mereny Z."/>
            <person name="Hegedus B."/>
            <person name="Baldrian P."/>
            <person name="Stursova M."/>
            <person name="Weitz H."/>
            <person name="Taylor A."/>
            <person name="Grigoriev I.V."/>
            <person name="Nagy L.G."/>
            <person name="Martin F."/>
            <person name="Kauserud H."/>
        </authorList>
    </citation>
    <scope>NUCLEOTIDE SEQUENCE</scope>
    <source>
        <strain evidence="2">CBHHK200</strain>
    </source>
</reference>